<sequence>MESGELVSRLRRAGCVFAEEEARLLRGAARDAAELERLCTRREAGEFLEHVVGSVELMGERLAVRPGVFVPRQRTALLIEQTLAALRGRERPVVLEACCGVAPVAALVARRVPGADLHAADTDRRALESARRNLPPSAALHRGDGLDALPGALMGRIDVIAAVPPYVPDHAEELMPREARDHEPQAALLGGRDGLEQVRRLTDAAPRWLAPGGQLLIEMHRAQARVMTDVLHATAQYARAEIVEWEEGGTAVLRLRRDGPPGP</sequence>
<evidence type="ECO:0000313" key="3">
    <source>
        <dbReference type="Proteomes" id="UP000823823"/>
    </source>
</evidence>
<dbReference type="PANTHER" id="PTHR18895">
    <property type="entry name" value="HEMK METHYLTRANSFERASE"/>
    <property type="match status" value="1"/>
</dbReference>
<dbReference type="CDD" id="cd02440">
    <property type="entry name" value="AdoMet_MTases"/>
    <property type="match status" value="1"/>
</dbReference>
<evidence type="ECO:0000313" key="2">
    <source>
        <dbReference type="EMBL" id="HJB10100.1"/>
    </source>
</evidence>
<reference evidence="2" key="2">
    <citation type="submission" date="2021-04" db="EMBL/GenBank/DDBJ databases">
        <authorList>
            <person name="Gilroy R."/>
        </authorList>
    </citation>
    <scope>NUCLEOTIDE SEQUENCE</scope>
    <source>
        <strain evidence="2">ChiHjej13B12-24818</strain>
    </source>
</reference>
<dbReference type="Gene3D" id="3.40.50.150">
    <property type="entry name" value="Vaccinia Virus protein VP39"/>
    <property type="match status" value="1"/>
</dbReference>
<proteinExistence type="predicted"/>
<dbReference type="GO" id="GO:0032259">
    <property type="term" value="P:methylation"/>
    <property type="evidence" value="ECO:0007669"/>
    <property type="project" value="UniProtKB-KW"/>
</dbReference>
<dbReference type="GO" id="GO:0008168">
    <property type="term" value="F:methyltransferase activity"/>
    <property type="evidence" value="ECO:0007669"/>
    <property type="project" value="UniProtKB-KW"/>
</dbReference>
<reference evidence="2" key="1">
    <citation type="journal article" date="2021" name="PeerJ">
        <title>Extensive microbial diversity within the chicken gut microbiome revealed by metagenomics and culture.</title>
        <authorList>
            <person name="Gilroy R."/>
            <person name="Ravi A."/>
            <person name="Getino M."/>
            <person name="Pursley I."/>
            <person name="Horton D.L."/>
            <person name="Alikhan N.F."/>
            <person name="Baker D."/>
            <person name="Gharbi K."/>
            <person name="Hall N."/>
            <person name="Watson M."/>
            <person name="Adriaenssens E.M."/>
            <person name="Foster-Nyarko E."/>
            <person name="Jarju S."/>
            <person name="Secka A."/>
            <person name="Antonio M."/>
            <person name="Oren A."/>
            <person name="Chaudhuri R.R."/>
            <person name="La Ragione R."/>
            <person name="Hildebrand F."/>
            <person name="Pallen M.J."/>
        </authorList>
    </citation>
    <scope>NUCLEOTIDE SEQUENCE</scope>
    <source>
        <strain evidence="2">ChiHjej13B12-24818</strain>
    </source>
</reference>
<dbReference type="Proteomes" id="UP000823823">
    <property type="component" value="Unassembled WGS sequence"/>
</dbReference>
<comment type="caution">
    <text evidence="2">The sequence shown here is derived from an EMBL/GenBank/DDBJ whole genome shotgun (WGS) entry which is preliminary data.</text>
</comment>
<dbReference type="InterPro" id="IPR050320">
    <property type="entry name" value="N5-glutamine_MTase"/>
</dbReference>
<gene>
    <name evidence="2" type="ORF">H9786_06160</name>
</gene>
<dbReference type="InterPro" id="IPR007848">
    <property type="entry name" value="Small_mtfrase_dom"/>
</dbReference>
<feature type="domain" description="Methyltransferase small" evidence="1">
    <location>
        <begin position="75"/>
        <end position="171"/>
    </location>
</feature>
<dbReference type="EMBL" id="DWZH01000042">
    <property type="protein sequence ID" value="HJB10100.1"/>
    <property type="molecule type" value="Genomic_DNA"/>
</dbReference>
<evidence type="ECO:0000259" key="1">
    <source>
        <dbReference type="Pfam" id="PF05175"/>
    </source>
</evidence>
<dbReference type="Pfam" id="PF05175">
    <property type="entry name" value="MTS"/>
    <property type="match status" value="1"/>
</dbReference>
<accession>A0A9D2RNE5</accession>
<keyword evidence="2" id="KW-0808">Transferase</keyword>
<name>A0A9D2RNE5_9MICO</name>
<dbReference type="PANTHER" id="PTHR18895:SF74">
    <property type="entry name" value="MTRF1L RELEASE FACTOR GLUTAMINE METHYLTRANSFERASE"/>
    <property type="match status" value="1"/>
</dbReference>
<keyword evidence="2" id="KW-0489">Methyltransferase</keyword>
<dbReference type="AlphaFoldDB" id="A0A9D2RNE5"/>
<dbReference type="SUPFAM" id="SSF53335">
    <property type="entry name" value="S-adenosyl-L-methionine-dependent methyltransferases"/>
    <property type="match status" value="1"/>
</dbReference>
<protein>
    <submittedName>
        <fullName evidence="2">Methyltransferase</fullName>
    </submittedName>
</protein>
<organism evidence="2 3">
    <name type="scientific">Candidatus Brachybacterium merdavium</name>
    <dbReference type="NCBI Taxonomy" id="2838513"/>
    <lineage>
        <taxon>Bacteria</taxon>
        <taxon>Bacillati</taxon>
        <taxon>Actinomycetota</taxon>
        <taxon>Actinomycetes</taxon>
        <taxon>Micrococcales</taxon>
        <taxon>Dermabacteraceae</taxon>
        <taxon>Brachybacterium</taxon>
    </lineage>
</organism>
<dbReference type="InterPro" id="IPR029063">
    <property type="entry name" value="SAM-dependent_MTases_sf"/>
</dbReference>